<evidence type="ECO:0000313" key="3">
    <source>
        <dbReference type="Proteomes" id="UP000315343"/>
    </source>
</evidence>
<dbReference type="Pfam" id="PF01814">
    <property type="entry name" value="Hemerythrin"/>
    <property type="match status" value="1"/>
</dbReference>
<dbReference type="SUPFAM" id="SSF55785">
    <property type="entry name" value="PYP-like sensor domain (PAS domain)"/>
    <property type="match status" value="1"/>
</dbReference>
<comment type="caution">
    <text evidence="2">The sequence shown here is derived from an EMBL/GenBank/DDBJ whole genome shotgun (WGS) entry which is preliminary data.</text>
</comment>
<dbReference type="Proteomes" id="UP000315343">
    <property type="component" value="Unassembled WGS sequence"/>
</dbReference>
<feature type="domain" description="Hemerythrin-like" evidence="1">
    <location>
        <begin position="89"/>
        <end position="184"/>
    </location>
</feature>
<dbReference type="EMBL" id="VLKH01000003">
    <property type="protein sequence ID" value="TWH81527.1"/>
    <property type="molecule type" value="Genomic_DNA"/>
</dbReference>
<reference evidence="2 3" key="1">
    <citation type="submission" date="2019-07" db="EMBL/GenBank/DDBJ databases">
        <title>Genomic Encyclopedia of Type Strains, Phase I: the one thousand microbial genomes (KMG-I) project.</title>
        <authorList>
            <person name="Kyrpides N."/>
        </authorList>
    </citation>
    <scope>NUCLEOTIDE SEQUENCE [LARGE SCALE GENOMIC DNA]</scope>
    <source>
        <strain evidence="2 3">DSM 13558</strain>
    </source>
</reference>
<dbReference type="AlphaFoldDB" id="A0A562JEC5"/>
<organism evidence="2 3">
    <name type="scientific">Sedimentibacter saalensis</name>
    <dbReference type="NCBI Taxonomy" id="130788"/>
    <lineage>
        <taxon>Bacteria</taxon>
        <taxon>Bacillati</taxon>
        <taxon>Bacillota</taxon>
        <taxon>Tissierellia</taxon>
        <taxon>Sedimentibacter</taxon>
    </lineage>
</organism>
<sequence>MNNFDERTENLKEYVKGLGARADGQELYLRHKEFIEKITPQEAFDVFKSILDEGAEPHDILIYLDKAINAFFKSLSDYKWKKPQNDNYIDDMLKENKALVEKTDEIKILLKEPDLKVKKEKILEKLLELESFNAHYIKKENILFPYMEKAAPRFEGLSVMWALHDEVREQLKTAIQTTKDESSNEQQINISIARLFFGILGVKKKEELILIPAACEVLSEKDWYEMHRQSLEYDFPFINKDKETFMESLSHDMSAAGVFRTETGEMNFEEILMVFNALPVDLTFVDEFNKVRYFSNSKDRIFPRSPAVIGRSVNNCHPPQSVHIVEEIIQSFREGKEDSAKFWINIKGRLILIQYFALRDAACKYRGVLEVSQDITDIKNIDGERRLLTWEK</sequence>
<dbReference type="Gene3D" id="3.30.450.20">
    <property type="entry name" value="PAS domain"/>
    <property type="match status" value="1"/>
</dbReference>
<gene>
    <name evidence="2" type="ORF">LY60_01279</name>
</gene>
<evidence type="ECO:0000259" key="1">
    <source>
        <dbReference type="Pfam" id="PF01814"/>
    </source>
</evidence>
<protein>
    <recommendedName>
        <fullName evidence="1">Hemerythrin-like domain-containing protein</fullName>
    </recommendedName>
</protein>
<proteinExistence type="predicted"/>
<dbReference type="PANTHER" id="PTHR39966:SF3">
    <property type="entry name" value="DUF438 DOMAIN-CONTAINING PROTEIN"/>
    <property type="match status" value="1"/>
</dbReference>
<accession>A0A562JEC5</accession>
<evidence type="ECO:0000313" key="2">
    <source>
        <dbReference type="EMBL" id="TWH81527.1"/>
    </source>
</evidence>
<dbReference type="InterPro" id="IPR035965">
    <property type="entry name" value="PAS-like_dom_sf"/>
</dbReference>
<dbReference type="Pfam" id="PF13596">
    <property type="entry name" value="PAS_10"/>
    <property type="match status" value="1"/>
</dbReference>
<dbReference type="InterPro" id="IPR012312">
    <property type="entry name" value="Hemerythrin-like"/>
</dbReference>
<dbReference type="GO" id="GO:0005886">
    <property type="term" value="C:plasma membrane"/>
    <property type="evidence" value="ECO:0007669"/>
    <property type="project" value="TreeGrafter"/>
</dbReference>
<name>A0A562JEC5_9FIRM</name>
<dbReference type="Gene3D" id="1.20.120.520">
    <property type="entry name" value="nmb1532 protein domain like"/>
    <property type="match status" value="1"/>
</dbReference>
<dbReference type="RefSeq" id="WP_145081443.1">
    <property type="nucleotide sequence ID" value="NZ_VLKH01000003.1"/>
</dbReference>
<dbReference type="PANTHER" id="PTHR39966">
    <property type="entry name" value="BLL2471 PROTEIN-RELATED"/>
    <property type="match status" value="1"/>
</dbReference>
<dbReference type="OrthoDB" id="9769774at2"/>
<keyword evidence="3" id="KW-1185">Reference proteome</keyword>